<dbReference type="EMBL" id="JAATIQ010000544">
    <property type="protein sequence ID" value="KAF4351881.1"/>
    <property type="molecule type" value="Genomic_DNA"/>
</dbReference>
<sequence>MSTLGDDILLEILLRLPDFRCIVECSYVCKRWFSIISRSKAYFSHRFNHYHRQKRLCNSSSSSSSSPSLPFTLLFTNLAMIDHYFFAEQYISERSKILHYGQEAALNFLPWKMYKNSLYLESSFEDLLLVGIYRKGCLFVCNPFTRQFVELPRSPNAFHRRSRYALVVSEYSKIKYKVVQISTEVDDITSVSPPFLLHLTIFSSETGQWSSSTFNFPEVALFDRCSYRTPIVGSNGIVYWPYGVYKTEGLVALDICSKQYHLVGLPRELGHDWRSLGSRIHVGVVRGKVRLAQFFWYKRKQFFVFKAWEVVDDDEMCNWNLVHYHDQMKMSECCMSLSSLLTIHALHPDDGDVFFFSLSNKTLKAKEDIRIFQCQMLGQNQSHIEILCNLPPKIYASRVSVVSLLHPWWPTQVPDLYHPTDI</sequence>
<dbReference type="InterPro" id="IPR056592">
    <property type="entry name" value="Beta-prop_At3g26010-like"/>
</dbReference>
<dbReference type="InterPro" id="IPR001810">
    <property type="entry name" value="F-box_dom"/>
</dbReference>
<dbReference type="AlphaFoldDB" id="A0A7J6E0M6"/>
<keyword evidence="4" id="KW-1185">Reference proteome</keyword>
<dbReference type="PANTHER" id="PTHR35546">
    <property type="entry name" value="F-BOX PROTEIN INTERACTION DOMAIN PROTEIN-RELATED"/>
    <property type="match status" value="1"/>
</dbReference>
<evidence type="ECO:0000259" key="2">
    <source>
        <dbReference type="Pfam" id="PF24750"/>
    </source>
</evidence>
<organism evidence="3 4">
    <name type="scientific">Cannabis sativa</name>
    <name type="common">Hemp</name>
    <name type="synonym">Marijuana</name>
    <dbReference type="NCBI Taxonomy" id="3483"/>
    <lineage>
        <taxon>Eukaryota</taxon>
        <taxon>Viridiplantae</taxon>
        <taxon>Streptophyta</taxon>
        <taxon>Embryophyta</taxon>
        <taxon>Tracheophyta</taxon>
        <taxon>Spermatophyta</taxon>
        <taxon>Magnoliopsida</taxon>
        <taxon>eudicotyledons</taxon>
        <taxon>Gunneridae</taxon>
        <taxon>Pentapetalae</taxon>
        <taxon>rosids</taxon>
        <taxon>fabids</taxon>
        <taxon>Rosales</taxon>
        <taxon>Cannabaceae</taxon>
        <taxon>Cannabis</taxon>
    </lineage>
</organism>
<dbReference type="Pfam" id="PF24750">
    <property type="entry name" value="b-prop_At3g26010-like"/>
    <property type="match status" value="1"/>
</dbReference>
<dbReference type="PANTHER" id="PTHR35546:SF25">
    <property type="entry name" value="F-BOX DOMAIN-CONTAINING PROTEIN"/>
    <property type="match status" value="1"/>
</dbReference>
<dbReference type="SUPFAM" id="SSF81383">
    <property type="entry name" value="F-box domain"/>
    <property type="match status" value="1"/>
</dbReference>
<evidence type="ECO:0000259" key="1">
    <source>
        <dbReference type="Pfam" id="PF12937"/>
    </source>
</evidence>
<feature type="domain" description="F-box protein At3g26010-like beta-propeller" evidence="2">
    <location>
        <begin position="122"/>
        <end position="361"/>
    </location>
</feature>
<dbReference type="Gene3D" id="1.20.1280.50">
    <property type="match status" value="1"/>
</dbReference>
<proteinExistence type="predicted"/>
<dbReference type="Proteomes" id="UP000583929">
    <property type="component" value="Unassembled WGS sequence"/>
</dbReference>
<reference evidence="3 4" key="1">
    <citation type="journal article" date="2020" name="bioRxiv">
        <title>Sequence and annotation of 42 cannabis genomes reveals extensive copy number variation in cannabinoid synthesis and pathogen resistance genes.</title>
        <authorList>
            <person name="Mckernan K.J."/>
            <person name="Helbert Y."/>
            <person name="Kane L.T."/>
            <person name="Ebling H."/>
            <person name="Zhang L."/>
            <person name="Liu B."/>
            <person name="Eaton Z."/>
            <person name="Mclaughlin S."/>
            <person name="Kingan S."/>
            <person name="Baybayan P."/>
            <person name="Concepcion G."/>
            <person name="Jordan M."/>
            <person name="Riva A."/>
            <person name="Barbazuk W."/>
            <person name="Harkins T."/>
        </authorList>
    </citation>
    <scope>NUCLEOTIDE SEQUENCE [LARGE SCALE GENOMIC DNA]</scope>
    <source>
        <strain evidence="4">cv. Jamaican Lion 4</strain>
        <tissue evidence="3">Leaf</tissue>
    </source>
</reference>
<feature type="domain" description="F-box" evidence="1">
    <location>
        <begin position="6"/>
        <end position="39"/>
    </location>
</feature>
<evidence type="ECO:0008006" key="5">
    <source>
        <dbReference type="Google" id="ProtNLM"/>
    </source>
</evidence>
<dbReference type="Pfam" id="PF12937">
    <property type="entry name" value="F-box-like"/>
    <property type="match status" value="1"/>
</dbReference>
<accession>A0A7J6E0M6</accession>
<comment type="caution">
    <text evidence="3">The sequence shown here is derived from an EMBL/GenBank/DDBJ whole genome shotgun (WGS) entry which is preliminary data.</text>
</comment>
<protein>
    <recommendedName>
        <fullName evidence="5">F-box domain-containing protein</fullName>
    </recommendedName>
</protein>
<evidence type="ECO:0000313" key="3">
    <source>
        <dbReference type="EMBL" id="KAF4351881.1"/>
    </source>
</evidence>
<dbReference type="InterPro" id="IPR055290">
    <property type="entry name" value="At3g26010-like"/>
</dbReference>
<evidence type="ECO:0000313" key="4">
    <source>
        <dbReference type="Proteomes" id="UP000583929"/>
    </source>
</evidence>
<name>A0A7J6E0M6_CANSA</name>
<dbReference type="InterPro" id="IPR036047">
    <property type="entry name" value="F-box-like_dom_sf"/>
</dbReference>
<gene>
    <name evidence="3" type="ORF">G4B88_030376</name>
</gene>